<organism evidence="1 2">
    <name type="scientific">Oryza sativa subsp. japonica</name>
    <name type="common">Rice</name>
    <dbReference type="NCBI Taxonomy" id="39947"/>
    <lineage>
        <taxon>Eukaryota</taxon>
        <taxon>Viridiplantae</taxon>
        <taxon>Streptophyta</taxon>
        <taxon>Embryophyta</taxon>
        <taxon>Tracheophyta</taxon>
        <taxon>Spermatophyta</taxon>
        <taxon>Magnoliopsida</taxon>
        <taxon>Liliopsida</taxon>
        <taxon>Poales</taxon>
        <taxon>Poaceae</taxon>
        <taxon>BOP clade</taxon>
        <taxon>Oryzoideae</taxon>
        <taxon>Oryzeae</taxon>
        <taxon>Oryzinae</taxon>
        <taxon>Oryza</taxon>
        <taxon>Oryza sativa</taxon>
    </lineage>
</organism>
<gene>
    <name evidence="1" type="ordered locus">Os06g0339302</name>
    <name evidence="1" type="ORF">OSNPB_060339302</name>
</gene>
<accession>Q5Z6C6</accession>
<dbReference type="PaxDb" id="39947-Q5Z6C6"/>
<reference evidence="2" key="1">
    <citation type="journal article" date="2005" name="Nature">
        <title>The map-based sequence of the rice genome.</title>
        <authorList>
            <consortium name="International rice genome sequencing project (IRGSP)"/>
            <person name="Matsumoto T."/>
            <person name="Wu J."/>
            <person name="Kanamori H."/>
            <person name="Katayose Y."/>
            <person name="Fujisawa M."/>
            <person name="Namiki N."/>
            <person name="Mizuno H."/>
            <person name="Yamamoto K."/>
            <person name="Antonio B.A."/>
            <person name="Baba T."/>
            <person name="Sakata K."/>
            <person name="Nagamura Y."/>
            <person name="Aoki H."/>
            <person name="Arikawa K."/>
            <person name="Arita K."/>
            <person name="Bito T."/>
            <person name="Chiden Y."/>
            <person name="Fujitsuka N."/>
            <person name="Fukunaka R."/>
            <person name="Hamada M."/>
            <person name="Harada C."/>
            <person name="Hayashi A."/>
            <person name="Hijishita S."/>
            <person name="Honda M."/>
            <person name="Hosokawa S."/>
            <person name="Ichikawa Y."/>
            <person name="Idonuma A."/>
            <person name="Iijima M."/>
            <person name="Ikeda M."/>
            <person name="Ikeno M."/>
            <person name="Ito K."/>
            <person name="Ito S."/>
            <person name="Ito T."/>
            <person name="Ito Y."/>
            <person name="Ito Y."/>
            <person name="Iwabuchi A."/>
            <person name="Kamiya K."/>
            <person name="Karasawa W."/>
            <person name="Kurita K."/>
            <person name="Katagiri S."/>
            <person name="Kikuta A."/>
            <person name="Kobayashi H."/>
            <person name="Kobayashi N."/>
            <person name="Machita K."/>
            <person name="Maehara T."/>
            <person name="Masukawa M."/>
            <person name="Mizubayashi T."/>
            <person name="Mukai Y."/>
            <person name="Nagasaki H."/>
            <person name="Nagata Y."/>
            <person name="Naito S."/>
            <person name="Nakashima M."/>
            <person name="Nakama Y."/>
            <person name="Nakamichi Y."/>
            <person name="Nakamura M."/>
            <person name="Meguro A."/>
            <person name="Negishi M."/>
            <person name="Ohta I."/>
            <person name="Ohta T."/>
            <person name="Okamoto M."/>
            <person name="Ono N."/>
            <person name="Saji S."/>
            <person name="Sakaguchi M."/>
            <person name="Sakai K."/>
            <person name="Shibata M."/>
            <person name="Shimokawa T."/>
            <person name="Song J."/>
            <person name="Takazaki Y."/>
            <person name="Terasawa K."/>
            <person name="Tsugane M."/>
            <person name="Tsuji K."/>
            <person name="Ueda S."/>
            <person name="Waki K."/>
            <person name="Yamagata H."/>
            <person name="Yamamoto M."/>
            <person name="Yamamoto S."/>
            <person name="Yamane H."/>
            <person name="Yoshiki S."/>
            <person name="Yoshihara R."/>
            <person name="Yukawa K."/>
            <person name="Zhong H."/>
            <person name="Yano M."/>
            <person name="Yuan Q."/>
            <person name="Ouyang S."/>
            <person name="Liu J."/>
            <person name="Jones K.M."/>
            <person name="Gansberger K."/>
            <person name="Moffat K."/>
            <person name="Hill J."/>
            <person name="Bera J."/>
            <person name="Fadrosh D."/>
            <person name="Jin S."/>
            <person name="Johri S."/>
            <person name="Kim M."/>
            <person name="Overton L."/>
            <person name="Reardon M."/>
            <person name="Tsitrin T."/>
            <person name="Vuong H."/>
            <person name="Weaver B."/>
            <person name="Ciecko A."/>
            <person name="Tallon L."/>
            <person name="Jackson J."/>
            <person name="Pai G."/>
            <person name="Aken S.V."/>
            <person name="Utterback T."/>
            <person name="Reidmuller S."/>
            <person name="Feldblyum T."/>
            <person name="Hsiao J."/>
            <person name="Zismann V."/>
            <person name="Iobst S."/>
            <person name="de Vazeille A.R."/>
            <person name="Buell C.R."/>
            <person name="Ying K."/>
            <person name="Li Y."/>
            <person name="Lu T."/>
            <person name="Huang Y."/>
            <person name="Zhao Q."/>
            <person name="Feng Q."/>
            <person name="Zhang L."/>
            <person name="Zhu J."/>
            <person name="Weng Q."/>
            <person name="Mu J."/>
            <person name="Lu Y."/>
            <person name="Fan D."/>
            <person name="Liu Y."/>
            <person name="Guan J."/>
            <person name="Zhang Y."/>
            <person name="Yu S."/>
            <person name="Liu X."/>
            <person name="Zhang Y."/>
            <person name="Hong G."/>
            <person name="Han B."/>
            <person name="Choisne N."/>
            <person name="Demange N."/>
            <person name="Orjeda G."/>
            <person name="Samain S."/>
            <person name="Cattolico L."/>
            <person name="Pelletier E."/>
            <person name="Couloux A."/>
            <person name="Segurens B."/>
            <person name="Wincker P."/>
            <person name="D'Hont A."/>
            <person name="Scarpelli C."/>
            <person name="Weissenbach J."/>
            <person name="Salanoubat M."/>
            <person name="Quetier F."/>
            <person name="Yu Y."/>
            <person name="Kim H.R."/>
            <person name="Rambo T."/>
            <person name="Currie J."/>
            <person name="Collura K."/>
            <person name="Luo M."/>
            <person name="Yang T."/>
            <person name="Ammiraju J.S.S."/>
            <person name="Engler F."/>
            <person name="Soderlund C."/>
            <person name="Wing R.A."/>
            <person name="Palmer L.E."/>
            <person name="de la Bastide M."/>
            <person name="Spiegel L."/>
            <person name="Nascimento L."/>
            <person name="Zutavern T."/>
            <person name="O'Shaughnessy A."/>
            <person name="Dike S."/>
            <person name="Dedhia N."/>
            <person name="Preston R."/>
            <person name="Balija V."/>
            <person name="McCombie W.R."/>
            <person name="Chow T."/>
            <person name="Chen H."/>
            <person name="Chung M."/>
            <person name="Chen C."/>
            <person name="Shaw J."/>
            <person name="Wu H."/>
            <person name="Hsiao K."/>
            <person name="Chao Y."/>
            <person name="Chu M."/>
            <person name="Cheng C."/>
            <person name="Hour A."/>
            <person name="Lee P."/>
            <person name="Lin S."/>
            <person name="Lin Y."/>
            <person name="Liou J."/>
            <person name="Liu S."/>
            <person name="Hsing Y."/>
            <person name="Raghuvanshi S."/>
            <person name="Mohanty A."/>
            <person name="Bharti A.K."/>
            <person name="Gaur A."/>
            <person name="Gupta V."/>
            <person name="Kumar D."/>
            <person name="Ravi V."/>
            <person name="Vij S."/>
            <person name="Kapur A."/>
            <person name="Khurana P."/>
            <person name="Khurana P."/>
            <person name="Khurana J.P."/>
            <person name="Tyagi A.K."/>
            <person name="Gaikwad K."/>
            <person name="Singh A."/>
            <person name="Dalal V."/>
            <person name="Srivastava S."/>
            <person name="Dixit A."/>
            <person name="Pal A.K."/>
            <person name="Ghazi I.A."/>
            <person name="Yadav M."/>
            <person name="Pandit A."/>
            <person name="Bhargava A."/>
            <person name="Sureshbabu K."/>
            <person name="Batra K."/>
            <person name="Sharma T.R."/>
            <person name="Mohapatra T."/>
            <person name="Singh N.K."/>
            <person name="Messing J."/>
            <person name="Nelson A.B."/>
            <person name="Fuks G."/>
            <person name="Kavchok S."/>
            <person name="Keizer G."/>
            <person name="Linton E."/>
            <person name="Llaca V."/>
            <person name="Song R."/>
            <person name="Tanyolac B."/>
            <person name="Young S."/>
            <person name="Ho-Il K."/>
            <person name="Hahn J.H."/>
            <person name="Sangsakoo G."/>
            <person name="Vanavichit A."/>
            <person name="de Mattos Luiz.A.T."/>
            <person name="Zimmer P.D."/>
            <person name="Malone G."/>
            <person name="Dellagostin O."/>
            <person name="de Oliveira A.C."/>
            <person name="Bevan M."/>
            <person name="Bancroft I."/>
            <person name="Minx P."/>
            <person name="Cordum H."/>
            <person name="Wilson R."/>
            <person name="Cheng Z."/>
            <person name="Jin W."/>
            <person name="Jiang J."/>
            <person name="Leong S.A."/>
            <person name="Iwama H."/>
            <person name="Gojobori T."/>
            <person name="Itoh T."/>
            <person name="Niimura Y."/>
            <person name="Fujii Y."/>
            <person name="Habara T."/>
            <person name="Sakai H."/>
            <person name="Sato Y."/>
            <person name="Wilson G."/>
            <person name="Kumar K."/>
            <person name="McCouch S."/>
            <person name="Juretic N."/>
            <person name="Hoen D."/>
            <person name="Wright S."/>
            <person name="Bruskiewich R."/>
            <person name="Bureau T."/>
            <person name="Miyao A."/>
            <person name="Hirochika H."/>
            <person name="Nishikawa T."/>
            <person name="Kadowaki K."/>
            <person name="Sugiura M."/>
            <person name="Burr B."/>
            <person name="Sasaki T."/>
        </authorList>
    </citation>
    <scope>NUCLEOTIDE SEQUENCE [LARGE SCALE GENOMIC DNA]</scope>
    <source>
        <strain evidence="2">cv. Nipponbare</strain>
    </source>
</reference>
<dbReference type="Proteomes" id="UP000059680">
    <property type="component" value="Chromosome 6"/>
</dbReference>
<sequence length="73" mass="7927">MRQLLKFDELASSLTKLIVGFCHCRRRARAADLELALPPCCCCRARTHPADAELADAYPARAAAVGYPLPPSS</sequence>
<evidence type="ECO:0000313" key="2">
    <source>
        <dbReference type="Proteomes" id="UP000059680"/>
    </source>
</evidence>
<proteinExistence type="predicted"/>
<keyword evidence="2" id="KW-1185">Reference proteome</keyword>
<dbReference type="EMBL" id="AP014962">
    <property type="protein sequence ID" value="BAS97611.1"/>
    <property type="molecule type" value="Genomic_DNA"/>
</dbReference>
<reference evidence="1 2" key="3">
    <citation type="journal article" date="2013" name="Rice">
        <title>Improvement of the Oryza sativa Nipponbare reference genome using next generation sequence and optical map data.</title>
        <authorList>
            <person name="Kawahara Y."/>
            <person name="de la Bastide M."/>
            <person name="Hamilton J.P."/>
            <person name="Kanamori H."/>
            <person name="McCombie W.R."/>
            <person name="Ouyang S."/>
            <person name="Schwartz D.C."/>
            <person name="Tanaka T."/>
            <person name="Wu J."/>
            <person name="Zhou S."/>
            <person name="Childs K.L."/>
            <person name="Davidson R.M."/>
            <person name="Lin H."/>
            <person name="Quesada-Ocampo L."/>
            <person name="Vaillancourt B."/>
            <person name="Sakai H."/>
            <person name="Lee S.S."/>
            <person name="Kim J."/>
            <person name="Numa H."/>
            <person name="Itoh T."/>
            <person name="Buell C.R."/>
            <person name="Matsumoto T."/>
        </authorList>
    </citation>
    <scope>NUCLEOTIDE SEQUENCE [LARGE SCALE GENOMIC DNA]</scope>
    <source>
        <strain evidence="2">cv. Nipponbare</strain>
    </source>
</reference>
<dbReference type="InParanoid" id="Q5Z6C6"/>
<protein>
    <submittedName>
        <fullName evidence="1">Os06g0339302 protein</fullName>
    </submittedName>
</protein>
<name>Q5Z6C6_ORYSJ</name>
<evidence type="ECO:0000313" key="1">
    <source>
        <dbReference type="EMBL" id="BAS97611.1"/>
    </source>
</evidence>
<dbReference type="AlphaFoldDB" id="Q5Z6C6"/>
<reference evidence="1 2" key="2">
    <citation type="journal article" date="2013" name="Plant Cell Physiol.">
        <title>Rice Annotation Project Database (RAP-DB): an integrative and interactive database for rice genomics.</title>
        <authorList>
            <person name="Sakai H."/>
            <person name="Lee S.S."/>
            <person name="Tanaka T."/>
            <person name="Numa H."/>
            <person name="Kim J."/>
            <person name="Kawahara Y."/>
            <person name="Wakimoto H."/>
            <person name="Yang C.C."/>
            <person name="Iwamoto M."/>
            <person name="Abe T."/>
            <person name="Yamada Y."/>
            <person name="Muto A."/>
            <person name="Inokuchi H."/>
            <person name="Ikemura T."/>
            <person name="Matsumoto T."/>
            <person name="Sasaki T."/>
            <person name="Itoh T."/>
        </authorList>
    </citation>
    <scope>NUCLEOTIDE SEQUENCE [LARGE SCALE GENOMIC DNA]</scope>
    <source>
        <strain evidence="2">cv. Nipponbare</strain>
    </source>
</reference>